<evidence type="ECO:0000313" key="2">
    <source>
        <dbReference type="Proteomes" id="UP000315215"/>
    </source>
</evidence>
<evidence type="ECO:0000313" key="1">
    <source>
        <dbReference type="EMBL" id="QDP41585.1"/>
    </source>
</evidence>
<gene>
    <name evidence="1" type="ORF">FN924_16255</name>
</gene>
<accession>A0A516KJL9</accession>
<sequence>MDTAIPEMATAIMTFQYWQVEFLHSFLYDYSNGFLAFCLTLKYERAG</sequence>
<dbReference type="AlphaFoldDB" id="A0A516KJL9"/>
<dbReference type="RefSeq" id="WP_143896276.1">
    <property type="nucleotide sequence ID" value="NZ_CP041666.1"/>
</dbReference>
<dbReference type="OrthoDB" id="6197054at2"/>
<proteinExistence type="predicted"/>
<name>A0A516KJL9_9BACI</name>
<reference evidence="1 2" key="1">
    <citation type="submission" date="2019-07" db="EMBL/GenBank/DDBJ databases">
        <authorList>
            <person name="Li J."/>
        </authorList>
    </citation>
    <scope>NUCLEOTIDE SEQUENCE [LARGE SCALE GENOMIC DNA]</scope>
    <source>
        <strain evidence="1 2">TKL69</strain>
    </source>
</reference>
<dbReference type="Proteomes" id="UP000315215">
    <property type="component" value="Chromosome"/>
</dbReference>
<organism evidence="1 2">
    <name type="scientific">Radiobacillus deserti</name>
    <dbReference type="NCBI Taxonomy" id="2594883"/>
    <lineage>
        <taxon>Bacteria</taxon>
        <taxon>Bacillati</taxon>
        <taxon>Bacillota</taxon>
        <taxon>Bacilli</taxon>
        <taxon>Bacillales</taxon>
        <taxon>Bacillaceae</taxon>
        <taxon>Radiobacillus</taxon>
    </lineage>
</organism>
<dbReference type="EMBL" id="CP041666">
    <property type="protein sequence ID" value="QDP41585.1"/>
    <property type="molecule type" value="Genomic_DNA"/>
</dbReference>
<keyword evidence="2" id="KW-1185">Reference proteome</keyword>
<protein>
    <submittedName>
        <fullName evidence="1">Transposase</fullName>
    </submittedName>
</protein>
<dbReference type="KEGG" id="aqt:FN924_16255"/>